<keyword evidence="9" id="KW-0406">Ion transport</keyword>
<organism evidence="15 16">
    <name type="scientific">Tigriopus californicus</name>
    <name type="common">Marine copepod</name>
    <dbReference type="NCBI Taxonomy" id="6832"/>
    <lineage>
        <taxon>Eukaryota</taxon>
        <taxon>Metazoa</taxon>
        <taxon>Ecdysozoa</taxon>
        <taxon>Arthropoda</taxon>
        <taxon>Crustacea</taxon>
        <taxon>Multicrustacea</taxon>
        <taxon>Hexanauplia</taxon>
        <taxon>Copepoda</taxon>
        <taxon>Harpacticoida</taxon>
        <taxon>Harpacticidae</taxon>
        <taxon>Tigriopus</taxon>
    </lineage>
</organism>
<name>A0A553PL01_TIGCA</name>
<evidence type="ECO:0000256" key="14">
    <source>
        <dbReference type="SAM" id="Phobius"/>
    </source>
</evidence>
<feature type="transmembrane region" description="Helical" evidence="14">
    <location>
        <begin position="261"/>
        <end position="281"/>
    </location>
</feature>
<evidence type="ECO:0000256" key="3">
    <source>
        <dbReference type="ARBA" id="ARBA00022448"/>
    </source>
</evidence>
<evidence type="ECO:0000256" key="12">
    <source>
        <dbReference type="ARBA" id="ARBA00023201"/>
    </source>
</evidence>
<dbReference type="InterPro" id="IPR001734">
    <property type="entry name" value="Na/solute_symporter"/>
</dbReference>
<evidence type="ECO:0000256" key="11">
    <source>
        <dbReference type="ARBA" id="ARBA00023180"/>
    </source>
</evidence>
<feature type="transmembrane region" description="Helical" evidence="14">
    <location>
        <begin position="45"/>
        <end position="64"/>
    </location>
</feature>
<evidence type="ECO:0000256" key="1">
    <source>
        <dbReference type="ARBA" id="ARBA00004141"/>
    </source>
</evidence>
<dbReference type="STRING" id="6832.A0A553PL01"/>
<dbReference type="Pfam" id="PF00474">
    <property type="entry name" value="SSF"/>
    <property type="match status" value="1"/>
</dbReference>
<evidence type="ECO:0000313" key="16">
    <source>
        <dbReference type="Proteomes" id="UP000318571"/>
    </source>
</evidence>
<evidence type="ECO:0000313" key="15">
    <source>
        <dbReference type="EMBL" id="TRY78353.1"/>
    </source>
</evidence>
<sequence length="485" mass="51831">MDLIGMGLVLVLYGIIFLGGLAAFRKLRSVPGVTDGSNLILANRGIGIGMGISSLVATEVGGAFINGSAEAVYRNGLLWCIAPIGYSLSMVINACFFVRKIRENPRAHLTLIDCLQEAYGELTGALVYLPSCLGDICWTAAVLSALGGSLEVLLGVDKRVTIVVSAVFATAYTLLGGMYAVVYTDAIQLVLIFFGLLAALPFALFCEHVSVFDTSLVTWTGTIQVAQVPHYLDTWMLVLLGGIPWQPYYQRALSMKTTQQAVVMSMMASVLSLTCLIPPVVLGITAKTWSMGTASNQTLVPDDQSDLVLPLIIYQCTPRMVTYVVMGSLSAAVMSSVDSSILAGASYISHNIVRPLTSTKNEKHTATAFRLSVILLAVMSTVLAIHTDTVYGLWVLAGDWGFVLVFPLFLGAVHFPQHVNKFGAIGAALTGLSLRLMPGEPLFGFPGIVSVPTLDDGSPQWPIKTATMVVTLLALITISRMKMNP</sequence>
<dbReference type="AlphaFoldDB" id="A0A553PL01"/>
<dbReference type="GO" id="GO:0005886">
    <property type="term" value="C:plasma membrane"/>
    <property type="evidence" value="ECO:0007669"/>
    <property type="project" value="TreeGrafter"/>
</dbReference>
<evidence type="ECO:0000256" key="10">
    <source>
        <dbReference type="ARBA" id="ARBA00023136"/>
    </source>
</evidence>
<dbReference type="GO" id="GO:0008292">
    <property type="term" value="P:acetylcholine biosynthetic process"/>
    <property type="evidence" value="ECO:0007669"/>
    <property type="project" value="TreeGrafter"/>
</dbReference>
<keyword evidence="7 14" id="KW-1133">Transmembrane helix</keyword>
<gene>
    <name evidence="15" type="ORF">TCAL_01734</name>
</gene>
<dbReference type="PANTHER" id="PTHR45897">
    <property type="entry name" value="HIGH-AFFINITY CHOLINE TRANSPORTER 1"/>
    <property type="match status" value="1"/>
</dbReference>
<feature type="transmembrane region" description="Helical" evidence="14">
    <location>
        <begin position="6"/>
        <end position="24"/>
    </location>
</feature>
<evidence type="ECO:0000256" key="7">
    <source>
        <dbReference type="ARBA" id="ARBA00022989"/>
    </source>
</evidence>
<keyword evidence="5" id="KW-0769">Symport</keyword>
<evidence type="ECO:0000256" key="13">
    <source>
        <dbReference type="RuleBase" id="RU362091"/>
    </source>
</evidence>
<feature type="transmembrane region" description="Helical" evidence="14">
    <location>
        <begin position="189"/>
        <end position="211"/>
    </location>
</feature>
<comment type="subcellular location">
    <subcellularLocation>
        <location evidence="1">Membrane</location>
        <topology evidence="1">Multi-pass membrane protein</topology>
    </subcellularLocation>
</comment>
<feature type="transmembrane region" description="Helical" evidence="14">
    <location>
        <begin position="231"/>
        <end position="249"/>
    </location>
</feature>
<accession>A0A553PL01</accession>
<feature type="transmembrane region" description="Helical" evidence="14">
    <location>
        <begin position="76"/>
        <end position="98"/>
    </location>
</feature>
<dbReference type="Gene3D" id="1.20.1730.10">
    <property type="entry name" value="Sodium/glucose cotransporter"/>
    <property type="match status" value="1"/>
</dbReference>
<protein>
    <submittedName>
        <fullName evidence="15">Uncharacterized protein</fullName>
    </submittedName>
</protein>
<keyword evidence="10 14" id="KW-0472">Membrane</keyword>
<comment type="similarity">
    <text evidence="2 13">Belongs to the sodium:solute symporter (SSF) (TC 2.A.21) family.</text>
</comment>
<keyword evidence="12" id="KW-0739">Sodium transport</keyword>
<evidence type="ECO:0000256" key="4">
    <source>
        <dbReference type="ARBA" id="ARBA00022692"/>
    </source>
</evidence>
<keyword evidence="6" id="KW-0530">Neurotransmitter biosynthesis</keyword>
<evidence type="ECO:0000256" key="9">
    <source>
        <dbReference type="ARBA" id="ARBA00023065"/>
    </source>
</evidence>
<keyword evidence="11" id="KW-0325">Glycoprotein</keyword>
<evidence type="ECO:0000256" key="8">
    <source>
        <dbReference type="ARBA" id="ARBA00023053"/>
    </source>
</evidence>
<dbReference type="OrthoDB" id="546820at2759"/>
<dbReference type="InterPro" id="IPR052244">
    <property type="entry name" value="Choline_transporter"/>
</dbReference>
<feature type="transmembrane region" description="Helical" evidence="14">
    <location>
        <begin position="320"/>
        <end position="348"/>
    </location>
</feature>
<keyword evidence="4 14" id="KW-0812">Transmembrane</keyword>
<evidence type="ECO:0000256" key="6">
    <source>
        <dbReference type="ARBA" id="ARBA00022979"/>
    </source>
</evidence>
<dbReference type="EMBL" id="VCGU01000003">
    <property type="protein sequence ID" value="TRY78353.1"/>
    <property type="molecule type" value="Genomic_DNA"/>
</dbReference>
<dbReference type="InterPro" id="IPR038377">
    <property type="entry name" value="Na/Glc_symporter_sf"/>
</dbReference>
<dbReference type="OMA" id="GDICWTA"/>
<dbReference type="CDD" id="cd11474">
    <property type="entry name" value="SLC5sbd_CHT"/>
    <property type="match status" value="1"/>
</dbReference>
<dbReference type="GO" id="GO:0005307">
    <property type="term" value="F:choline:sodium symporter activity"/>
    <property type="evidence" value="ECO:0007669"/>
    <property type="project" value="TreeGrafter"/>
</dbReference>
<feature type="transmembrane region" description="Helical" evidence="14">
    <location>
        <begin position="162"/>
        <end position="182"/>
    </location>
</feature>
<evidence type="ECO:0000256" key="2">
    <source>
        <dbReference type="ARBA" id="ARBA00006434"/>
    </source>
</evidence>
<keyword evidence="3" id="KW-0813">Transport</keyword>
<keyword evidence="16" id="KW-1185">Reference proteome</keyword>
<keyword evidence="8" id="KW-0915">Sodium</keyword>
<feature type="transmembrane region" description="Helical" evidence="14">
    <location>
        <begin position="368"/>
        <end position="385"/>
    </location>
</feature>
<comment type="caution">
    <text evidence="15">The sequence shown here is derived from an EMBL/GenBank/DDBJ whole genome shotgun (WGS) entry which is preliminary data.</text>
</comment>
<dbReference type="PROSITE" id="PS50283">
    <property type="entry name" value="NA_SOLUT_SYMP_3"/>
    <property type="match status" value="1"/>
</dbReference>
<evidence type="ECO:0000256" key="5">
    <source>
        <dbReference type="ARBA" id="ARBA00022847"/>
    </source>
</evidence>
<dbReference type="PANTHER" id="PTHR45897:SF4">
    <property type="entry name" value="HIGH-AFFINITY CHOLINE TRANSPORTER 1"/>
    <property type="match status" value="1"/>
</dbReference>
<feature type="transmembrane region" description="Helical" evidence="14">
    <location>
        <begin position="391"/>
        <end position="410"/>
    </location>
</feature>
<proteinExistence type="inferred from homology"/>
<reference evidence="15 16" key="1">
    <citation type="journal article" date="2018" name="Nat. Ecol. Evol.">
        <title>Genomic signatures of mitonuclear coevolution across populations of Tigriopus californicus.</title>
        <authorList>
            <person name="Barreto F.S."/>
            <person name="Watson E.T."/>
            <person name="Lima T.G."/>
            <person name="Willett C.S."/>
            <person name="Edmands S."/>
            <person name="Li W."/>
            <person name="Burton R.S."/>
        </authorList>
    </citation>
    <scope>NUCLEOTIDE SEQUENCE [LARGE SCALE GENOMIC DNA]</scope>
    <source>
        <strain evidence="15 16">San Diego</strain>
    </source>
</reference>
<dbReference type="Proteomes" id="UP000318571">
    <property type="component" value="Chromosome 11"/>
</dbReference>